<evidence type="ECO:0000256" key="1">
    <source>
        <dbReference type="ARBA" id="ARBA00004429"/>
    </source>
</evidence>
<feature type="transmembrane region" description="Helical" evidence="9">
    <location>
        <begin position="95"/>
        <end position="117"/>
    </location>
</feature>
<gene>
    <name evidence="11" type="ORF">C4K68_11215</name>
</gene>
<dbReference type="Proteomes" id="UP000238196">
    <property type="component" value="Unassembled WGS sequence"/>
</dbReference>
<dbReference type="PANTHER" id="PTHR35011:SF10">
    <property type="entry name" value="TRAP TRANSPORTER SMALL PERMEASE PROTEIN"/>
    <property type="match status" value="1"/>
</dbReference>
<feature type="transmembrane region" description="Helical" evidence="9">
    <location>
        <begin position="57"/>
        <end position="74"/>
    </location>
</feature>
<evidence type="ECO:0000256" key="8">
    <source>
        <dbReference type="ARBA" id="ARBA00038436"/>
    </source>
</evidence>
<dbReference type="PANTHER" id="PTHR35011">
    <property type="entry name" value="2,3-DIKETO-L-GULONATE TRAP TRANSPORTER SMALL PERMEASE PROTEIN YIAM"/>
    <property type="match status" value="1"/>
</dbReference>
<proteinExistence type="inferred from homology"/>
<keyword evidence="3" id="KW-1003">Cell membrane</keyword>
<dbReference type="AlphaFoldDB" id="A0A2S5KQ78"/>
<organism evidence="11 12">
    <name type="scientific">Proteobacteria bacterium 228</name>
    <dbReference type="NCBI Taxonomy" id="2083153"/>
    <lineage>
        <taxon>Bacteria</taxon>
        <taxon>Pseudomonadati</taxon>
        <taxon>Pseudomonadota</taxon>
    </lineage>
</organism>
<name>A0A2S5KQ78_9PROT</name>
<evidence type="ECO:0000259" key="10">
    <source>
        <dbReference type="Pfam" id="PF04290"/>
    </source>
</evidence>
<sequence>MSNLLKLSTALAKLCMFIAGLALIALLGVTVLDVILRTLYKLTNGLSSINIKGSVELVTYLLYISLLSAMAASVEKSQIVVELFTQAMSRRGKTVLAGVYLFGFTMIGVLMAIGSWSDAVDALEFGEVTQDLAISKGPIYFVAFFMFGVLAIRSAIQGLEKLINPSAVEEAGHEF</sequence>
<feature type="transmembrane region" description="Helical" evidence="9">
    <location>
        <begin position="12"/>
        <end position="37"/>
    </location>
</feature>
<dbReference type="Pfam" id="PF04290">
    <property type="entry name" value="DctQ"/>
    <property type="match status" value="1"/>
</dbReference>
<comment type="similarity">
    <text evidence="8 9">Belongs to the TRAP transporter small permease family.</text>
</comment>
<keyword evidence="5 9" id="KW-0812">Transmembrane</keyword>
<feature type="domain" description="Tripartite ATP-independent periplasmic transporters DctQ component" evidence="10">
    <location>
        <begin position="27"/>
        <end position="157"/>
    </location>
</feature>
<evidence type="ECO:0000313" key="11">
    <source>
        <dbReference type="EMBL" id="PPC76994.1"/>
    </source>
</evidence>
<feature type="transmembrane region" description="Helical" evidence="9">
    <location>
        <begin position="137"/>
        <end position="156"/>
    </location>
</feature>
<evidence type="ECO:0000256" key="4">
    <source>
        <dbReference type="ARBA" id="ARBA00022519"/>
    </source>
</evidence>
<evidence type="ECO:0000256" key="6">
    <source>
        <dbReference type="ARBA" id="ARBA00022989"/>
    </source>
</evidence>
<comment type="subcellular location">
    <subcellularLocation>
        <location evidence="1 9">Cell inner membrane</location>
        <topology evidence="1 9">Multi-pass membrane protein</topology>
    </subcellularLocation>
</comment>
<accession>A0A2S5KQ78</accession>
<keyword evidence="6 9" id="KW-1133">Transmembrane helix</keyword>
<dbReference type="EMBL" id="PRLP01000035">
    <property type="protein sequence ID" value="PPC76994.1"/>
    <property type="molecule type" value="Genomic_DNA"/>
</dbReference>
<comment type="function">
    <text evidence="9">Part of the tripartite ATP-independent periplasmic (TRAP) transport system.</text>
</comment>
<comment type="subunit">
    <text evidence="9">The complex comprises the extracytoplasmic solute receptor protein and the two transmembrane proteins.</text>
</comment>
<evidence type="ECO:0000256" key="5">
    <source>
        <dbReference type="ARBA" id="ARBA00022692"/>
    </source>
</evidence>
<dbReference type="GO" id="GO:0015740">
    <property type="term" value="P:C4-dicarboxylate transport"/>
    <property type="evidence" value="ECO:0007669"/>
    <property type="project" value="TreeGrafter"/>
</dbReference>
<dbReference type="OrthoDB" id="7363305at2"/>
<dbReference type="InterPro" id="IPR055348">
    <property type="entry name" value="DctQ"/>
</dbReference>
<comment type="caution">
    <text evidence="11">The sequence shown here is derived from an EMBL/GenBank/DDBJ whole genome shotgun (WGS) entry which is preliminary data.</text>
</comment>
<evidence type="ECO:0000256" key="3">
    <source>
        <dbReference type="ARBA" id="ARBA00022475"/>
    </source>
</evidence>
<dbReference type="GO" id="GO:0005886">
    <property type="term" value="C:plasma membrane"/>
    <property type="evidence" value="ECO:0007669"/>
    <property type="project" value="UniProtKB-SubCell"/>
</dbReference>
<evidence type="ECO:0000256" key="7">
    <source>
        <dbReference type="ARBA" id="ARBA00023136"/>
    </source>
</evidence>
<evidence type="ECO:0000256" key="9">
    <source>
        <dbReference type="RuleBase" id="RU369079"/>
    </source>
</evidence>
<protein>
    <recommendedName>
        <fullName evidence="9">TRAP transporter small permease protein</fullName>
    </recommendedName>
</protein>
<evidence type="ECO:0000256" key="2">
    <source>
        <dbReference type="ARBA" id="ARBA00022448"/>
    </source>
</evidence>
<reference evidence="11 12" key="1">
    <citation type="submission" date="2018-02" db="EMBL/GenBank/DDBJ databases">
        <title>novel marine gammaproteobacteria from coastal saline agro ecosystem.</title>
        <authorList>
            <person name="Krishnan R."/>
            <person name="Ramesh Kumar N."/>
        </authorList>
    </citation>
    <scope>NUCLEOTIDE SEQUENCE [LARGE SCALE GENOMIC DNA]</scope>
    <source>
        <strain evidence="11 12">228</strain>
    </source>
</reference>
<dbReference type="InterPro" id="IPR007387">
    <property type="entry name" value="TRAP_DctQ"/>
</dbReference>
<keyword evidence="2 9" id="KW-0813">Transport</keyword>
<dbReference type="GO" id="GO:0022857">
    <property type="term" value="F:transmembrane transporter activity"/>
    <property type="evidence" value="ECO:0007669"/>
    <property type="project" value="UniProtKB-UniRule"/>
</dbReference>
<keyword evidence="7 9" id="KW-0472">Membrane</keyword>
<evidence type="ECO:0000313" key="12">
    <source>
        <dbReference type="Proteomes" id="UP000238196"/>
    </source>
</evidence>
<keyword evidence="4 9" id="KW-0997">Cell inner membrane</keyword>